<evidence type="ECO:0000256" key="3">
    <source>
        <dbReference type="ARBA" id="ARBA00022692"/>
    </source>
</evidence>
<dbReference type="InterPro" id="IPR019413">
    <property type="entry name" value="Dsc3_ub-like_dom"/>
</dbReference>
<keyword evidence="4 13" id="KW-1133">Transmembrane helix</keyword>
<evidence type="ECO:0000256" key="2">
    <source>
        <dbReference type="ARBA" id="ARBA00004906"/>
    </source>
</evidence>
<evidence type="ECO:0000313" key="17">
    <source>
        <dbReference type="Proteomes" id="UP000068243"/>
    </source>
</evidence>
<dbReference type="VEuPathDB" id="FungiDB:ASPNIDRAFT2_125834"/>
<dbReference type="VEuPathDB" id="FungiDB:An04g05990"/>
<dbReference type="VEuPathDB" id="FungiDB:ATCC64974_81100"/>
<reference evidence="17" key="1">
    <citation type="journal article" date="2016" name="Genome Announc.">
        <title>Draft genome sequence of Aspergillus niger strain An76.</title>
        <authorList>
            <person name="Gong W."/>
            <person name="Cheng Z."/>
            <person name="Zhang H."/>
            <person name="Liu L."/>
            <person name="Gao P."/>
            <person name="Wang L."/>
        </authorList>
    </citation>
    <scope>NUCLEOTIDE SEQUENCE [LARGE SCALE GENOMIC DNA]</scope>
    <source>
        <strain evidence="17">An76</strain>
    </source>
</reference>
<dbReference type="InterPro" id="IPR045226">
    <property type="entry name" value="Dsc3"/>
</dbReference>
<feature type="transmembrane region" description="Helical" evidence="13">
    <location>
        <begin position="287"/>
        <end position="305"/>
    </location>
</feature>
<accession>A0A117DXJ2</accession>
<dbReference type="OrthoDB" id="2556122at2759"/>
<dbReference type="EMBL" id="BCMY01000003">
    <property type="protein sequence ID" value="GAQ38045.1"/>
    <property type="molecule type" value="Genomic_DNA"/>
</dbReference>
<dbReference type="Gene3D" id="3.10.20.90">
    <property type="entry name" value="Phosphatidylinositol 3-kinase Catalytic Subunit, Chain A, domain 1"/>
    <property type="match status" value="1"/>
</dbReference>
<feature type="domain" description="DSC E3 ubiquitin ligase complex subunit 3 C-terminal" evidence="15">
    <location>
        <begin position="198"/>
        <end position="334"/>
    </location>
</feature>
<sequence length="337" mass="35725">MASSSFLKSPPPLDLPPSTSTSNPLYVTIRFSASIPDLPLDIFSPETTTSAGLKQLIRTRLPPNLSSHRLRLIHAGRGLEDKTPLSVSLKLPPTPTRSPRPPTSSPPNDTTSDPASDPNRKGKAPVRDHPRLYIHCSIGDIVLSAADLAAEASIASTLNDDEEQSPSDTHHEDGSARGHRQKDVQSGGDASTTTPAPRGFDRLLSAGFTPAEVAGLRSQFLAVQSVSHTPDTMPSGAELRELEDRWMDEGSTAAMAAGGGGGDGGVVSFAEDDGGFGAGSRGAMDDMLWGAVMGFFWPVGCAMWLRREEGVWSWRKGLAVFVGVVVNIAFGAMRIMN</sequence>
<evidence type="ECO:0000256" key="9">
    <source>
        <dbReference type="ARBA" id="ARBA00063126"/>
    </source>
</evidence>
<evidence type="ECO:0000259" key="14">
    <source>
        <dbReference type="Pfam" id="PF10302"/>
    </source>
</evidence>
<dbReference type="FunFam" id="3.10.20.90:FF:000406">
    <property type="entry name" value="Putative conserved membrane protein"/>
    <property type="match status" value="1"/>
</dbReference>
<comment type="subunit">
    <text evidence="9">Component of the DSC E3 ubiquitin ligase complex composed of dscA, dscB, dscC and dscD.</text>
</comment>
<comment type="similarity">
    <text evidence="8">Belongs to the dsc3 family.</text>
</comment>
<feature type="domain" description="DSC E3 ubiquitin ligase complex subunit 3 ubiquitin-like" evidence="14">
    <location>
        <begin position="26"/>
        <end position="141"/>
    </location>
</feature>
<comment type="pathway">
    <text evidence="2">Protein modification; protein ubiquitination.</text>
</comment>
<evidence type="ECO:0000256" key="6">
    <source>
        <dbReference type="ARBA" id="ARBA00023180"/>
    </source>
</evidence>
<keyword evidence="5 13" id="KW-0472">Membrane</keyword>
<feature type="compositionally biased region" description="Pro residues" evidence="12">
    <location>
        <begin position="92"/>
        <end position="105"/>
    </location>
</feature>
<comment type="function">
    <text evidence="7">Component of the DSC E3 ubiquitin ligase complex which is required for the srbA transcriptional activator proteolytic cleavage to release the soluble transcription factor from the membrane in low oxygen or sterol conditions. Required for growth during hypoxia and triazole drug susceptibility, as well as for virulence in a murine model of invasive pulmonary aspergillosis (IPA).</text>
</comment>
<dbReference type="VEuPathDB" id="FungiDB:M747DRAFT_206302"/>
<dbReference type="InterPro" id="IPR029071">
    <property type="entry name" value="Ubiquitin-like_domsf"/>
</dbReference>
<evidence type="ECO:0000256" key="12">
    <source>
        <dbReference type="SAM" id="MobiDB-lite"/>
    </source>
</evidence>
<proteinExistence type="inferred from homology"/>
<comment type="subcellular location">
    <subcellularLocation>
        <location evidence="1">Endoplasmic reticulum membrane</location>
        <topology evidence="1">Multi-pass membrane protein</topology>
    </subcellularLocation>
</comment>
<feature type="compositionally biased region" description="Low complexity" evidence="12">
    <location>
        <begin position="106"/>
        <end position="117"/>
    </location>
</feature>
<dbReference type="Pfam" id="PF13373">
    <property type="entry name" value="Dsc3_C"/>
    <property type="match status" value="1"/>
</dbReference>
<feature type="region of interest" description="Disordered" evidence="12">
    <location>
        <begin position="1"/>
        <end position="22"/>
    </location>
</feature>
<feature type="transmembrane region" description="Helical" evidence="13">
    <location>
        <begin position="317"/>
        <end position="336"/>
    </location>
</feature>
<evidence type="ECO:0000313" key="16">
    <source>
        <dbReference type="EMBL" id="GAQ38045.1"/>
    </source>
</evidence>
<dbReference type="OMA" id="RIYVNCS"/>
<dbReference type="Pfam" id="PF10302">
    <property type="entry name" value="Dsc3_N"/>
    <property type="match status" value="1"/>
</dbReference>
<protein>
    <recommendedName>
        <fullName evidence="10">DSC E3 ubiquitin ligase complex subunit C</fullName>
    </recommendedName>
    <alternativeName>
        <fullName evidence="11">Defective for SREBP cleavage protein C</fullName>
    </alternativeName>
</protein>
<keyword evidence="3 13" id="KW-0812">Transmembrane</keyword>
<feature type="region of interest" description="Disordered" evidence="12">
    <location>
        <begin position="83"/>
        <end position="128"/>
    </location>
</feature>
<evidence type="ECO:0000256" key="10">
    <source>
        <dbReference type="ARBA" id="ARBA00071073"/>
    </source>
</evidence>
<dbReference type="PANTHER" id="PTHR28049:SF1">
    <property type="entry name" value="DSC E3 UBIQUITIN LIGASE COMPLEX SUBUNIT 3"/>
    <property type="match status" value="1"/>
</dbReference>
<evidence type="ECO:0000256" key="13">
    <source>
        <dbReference type="SAM" id="Phobius"/>
    </source>
</evidence>
<evidence type="ECO:0000256" key="7">
    <source>
        <dbReference type="ARBA" id="ARBA00060215"/>
    </source>
</evidence>
<evidence type="ECO:0000256" key="8">
    <source>
        <dbReference type="ARBA" id="ARBA00060776"/>
    </source>
</evidence>
<dbReference type="GO" id="GO:0044695">
    <property type="term" value="C:Dsc E3 ubiquitin ligase complex"/>
    <property type="evidence" value="ECO:0007669"/>
    <property type="project" value="InterPro"/>
</dbReference>
<dbReference type="InterPro" id="IPR025390">
    <property type="entry name" value="Dsc3_C"/>
</dbReference>
<dbReference type="Proteomes" id="UP000068243">
    <property type="component" value="Unassembled WGS sequence"/>
</dbReference>
<name>A0A117DXJ2_ASPNG</name>
<evidence type="ECO:0000256" key="5">
    <source>
        <dbReference type="ARBA" id="ARBA00023136"/>
    </source>
</evidence>
<dbReference type="AlphaFoldDB" id="A0A117DXJ2"/>
<evidence type="ECO:0000259" key="15">
    <source>
        <dbReference type="Pfam" id="PF13373"/>
    </source>
</evidence>
<organism evidence="16 17">
    <name type="scientific">Aspergillus niger</name>
    <dbReference type="NCBI Taxonomy" id="5061"/>
    <lineage>
        <taxon>Eukaryota</taxon>
        <taxon>Fungi</taxon>
        <taxon>Dikarya</taxon>
        <taxon>Ascomycota</taxon>
        <taxon>Pezizomycotina</taxon>
        <taxon>Eurotiomycetes</taxon>
        <taxon>Eurotiomycetidae</taxon>
        <taxon>Eurotiales</taxon>
        <taxon>Aspergillaceae</taxon>
        <taxon>Aspergillus</taxon>
        <taxon>Aspergillus subgen. Circumdati</taxon>
    </lineage>
</organism>
<comment type="caution">
    <text evidence="16">The sequence shown here is derived from an EMBL/GenBank/DDBJ whole genome shotgun (WGS) entry which is preliminary data.</text>
</comment>
<gene>
    <name evidence="16" type="ORF">ABL_02451</name>
</gene>
<dbReference type="GO" id="GO:0005789">
    <property type="term" value="C:endoplasmic reticulum membrane"/>
    <property type="evidence" value="ECO:0007669"/>
    <property type="project" value="UniProtKB-SubCell"/>
</dbReference>
<feature type="region of interest" description="Disordered" evidence="12">
    <location>
        <begin position="157"/>
        <end position="202"/>
    </location>
</feature>
<evidence type="ECO:0000256" key="1">
    <source>
        <dbReference type="ARBA" id="ARBA00004477"/>
    </source>
</evidence>
<evidence type="ECO:0000256" key="4">
    <source>
        <dbReference type="ARBA" id="ARBA00022989"/>
    </source>
</evidence>
<keyword evidence="6" id="KW-0325">Glycoprotein</keyword>
<evidence type="ECO:0000256" key="11">
    <source>
        <dbReference type="ARBA" id="ARBA00077883"/>
    </source>
</evidence>
<dbReference type="PANTHER" id="PTHR28049">
    <property type="entry name" value="TRANSMEMBRANE PROTEIN YOR223W"/>
    <property type="match status" value="1"/>
</dbReference>
<dbReference type="SUPFAM" id="SSF54236">
    <property type="entry name" value="Ubiquitin-like"/>
    <property type="match status" value="1"/>
</dbReference>